<name>A0A1H2VDT2_9FLAO</name>
<dbReference type="Gene3D" id="3.40.50.300">
    <property type="entry name" value="P-loop containing nucleotide triphosphate hydrolases"/>
    <property type="match status" value="1"/>
</dbReference>
<sequence length="390" mass="44924">MSNITIRNFGAIKEHSAPIEIKKVTFFIGNQGSGKSTVAKLIATFMWIEKALFKESYNPQWFEKNNTFRDLFLSYHRLENYLKENTYIQYTGSAFSITYTEGQLSFEKKQMAYALPQLMYVPSERNFISYMKSMRELKVASAALNDFLAAYTYAKEKVTEMPLPINESYLLYDKNRDILYVKGDDYRVQLSEASSGFQSLVPLFLVSDYLVNSVKNKTEPMSIEERKRFEKQIKEIYANLHFTEEQRRSAANALSEKFNKTSFVNIVEEPEQNLFPTSQRNMLYSLLKINNEIPANKLIITTHSPYLVNYISVAVEAGNIRNEVNKEQIGKIIPISALVKSEDLAIYELDEKEGTVKLLGDYNGIPSDENMLNLQIDETNNLFADLLDLK</sequence>
<feature type="domain" description="Endonuclease GajA/Old nuclease/RecF-like AAA" evidence="1">
    <location>
        <begin position="2"/>
        <end position="256"/>
    </location>
</feature>
<dbReference type="InterPro" id="IPR051396">
    <property type="entry name" value="Bact_Antivir_Def_Nuclease"/>
</dbReference>
<dbReference type="AlphaFoldDB" id="A0A1H2VDT2"/>
<dbReference type="GeneID" id="85016915"/>
<keyword evidence="3" id="KW-1185">Reference proteome</keyword>
<evidence type="ECO:0000313" key="3">
    <source>
        <dbReference type="Proteomes" id="UP000182771"/>
    </source>
</evidence>
<dbReference type="InterPro" id="IPR027417">
    <property type="entry name" value="P-loop_NTPase"/>
</dbReference>
<evidence type="ECO:0000259" key="1">
    <source>
        <dbReference type="Pfam" id="PF13175"/>
    </source>
</evidence>
<evidence type="ECO:0000313" key="2">
    <source>
        <dbReference type="EMBL" id="SDW66501.1"/>
    </source>
</evidence>
<protein>
    <submittedName>
        <fullName evidence="2">Predicted ATPase</fullName>
    </submittedName>
</protein>
<dbReference type="Pfam" id="PF13175">
    <property type="entry name" value="AAA_15"/>
    <property type="match status" value="1"/>
</dbReference>
<dbReference type="RefSeq" id="WP_016420508.1">
    <property type="nucleotide sequence ID" value="NZ_FNND01000003.1"/>
</dbReference>
<gene>
    <name evidence="2" type="ORF">SAMN05444420_103152</name>
</gene>
<dbReference type="PANTHER" id="PTHR43581">
    <property type="entry name" value="ATP/GTP PHOSPHATASE"/>
    <property type="match status" value="1"/>
</dbReference>
<dbReference type="EMBL" id="FNND01000003">
    <property type="protein sequence ID" value="SDW66501.1"/>
    <property type="molecule type" value="Genomic_DNA"/>
</dbReference>
<dbReference type="InterPro" id="IPR041685">
    <property type="entry name" value="AAA_GajA/Old/RecF-like"/>
</dbReference>
<organism evidence="2 3">
    <name type="scientific">Capnocytophaga granulosa</name>
    <dbReference type="NCBI Taxonomy" id="45242"/>
    <lineage>
        <taxon>Bacteria</taxon>
        <taxon>Pseudomonadati</taxon>
        <taxon>Bacteroidota</taxon>
        <taxon>Flavobacteriia</taxon>
        <taxon>Flavobacteriales</taxon>
        <taxon>Flavobacteriaceae</taxon>
        <taxon>Capnocytophaga</taxon>
    </lineage>
</organism>
<accession>A0A1H2VDT2</accession>
<dbReference type="Proteomes" id="UP000182771">
    <property type="component" value="Unassembled WGS sequence"/>
</dbReference>
<reference evidence="2 3" key="1">
    <citation type="submission" date="2016-10" db="EMBL/GenBank/DDBJ databases">
        <authorList>
            <person name="Varghese N."/>
            <person name="Submissions S."/>
        </authorList>
    </citation>
    <scope>NUCLEOTIDE SEQUENCE [LARGE SCALE GENOMIC DNA]</scope>
    <source>
        <strain evidence="2 3">DSM 11449</strain>
    </source>
</reference>
<proteinExistence type="predicted"/>
<comment type="caution">
    <text evidence="2">The sequence shown here is derived from an EMBL/GenBank/DDBJ whole genome shotgun (WGS) entry which is preliminary data.</text>
</comment>
<dbReference type="OrthoDB" id="1098190at2"/>
<dbReference type="SUPFAM" id="SSF52540">
    <property type="entry name" value="P-loop containing nucleoside triphosphate hydrolases"/>
    <property type="match status" value="1"/>
</dbReference>
<dbReference type="PANTHER" id="PTHR43581:SF4">
    <property type="entry name" value="ATP_GTP PHOSPHATASE"/>
    <property type="match status" value="1"/>
</dbReference>